<feature type="compositionally biased region" description="Basic and acidic residues" evidence="6">
    <location>
        <begin position="14"/>
        <end position="44"/>
    </location>
</feature>
<feature type="region of interest" description="Disordered" evidence="6">
    <location>
        <begin position="1"/>
        <end position="81"/>
    </location>
</feature>
<evidence type="ECO:0000256" key="4">
    <source>
        <dbReference type="ARBA" id="ARBA00023163"/>
    </source>
</evidence>
<evidence type="ECO:0000313" key="8">
    <source>
        <dbReference type="Proteomes" id="UP000243515"/>
    </source>
</evidence>
<evidence type="ECO:0000256" key="5">
    <source>
        <dbReference type="ARBA" id="ARBA00023242"/>
    </source>
</evidence>
<comment type="caution">
    <text evidence="7">The sequence shown here is derived from an EMBL/GenBank/DDBJ whole genome shotgun (WGS) entry which is preliminary data.</text>
</comment>
<dbReference type="GO" id="GO:0003677">
    <property type="term" value="F:DNA binding"/>
    <property type="evidence" value="ECO:0007669"/>
    <property type="project" value="InterPro"/>
</dbReference>
<dbReference type="Pfam" id="PF06870">
    <property type="entry name" value="RNA_pol_I_A49"/>
    <property type="match status" value="1"/>
</dbReference>
<comment type="subcellular location">
    <subcellularLocation>
        <location evidence="1">Nucleus</location>
        <location evidence="1">Nucleolus</location>
    </subcellularLocation>
</comment>
<name>A0A232LN51_9EURO</name>
<evidence type="ECO:0000256" key="1">
    <source>
        <dbReference type="ARBA" id="ARBA00004604"/>
    </source>
</evidence>
<gene>
    <name evidence="7" type="ORF">Egran_06642</name>
</gene>
<dbReference type="PANTHER" id="PTHR14440">
    <property type="entry name" value="DNA-DIRECTED RNA POLYMERASE I SUBUNIT RPA49"/>
    <property type="match status" value="1"/>
</dbReference>
<comment type="similarity">
    <text evidence="2">Belongs to the eukaryotic RPA49/POLR1E RNA polymerase subunit family.</text>
</comment>
<evidence type="ECO:0000256" key="6">
    <source>
        <dbReference type="SAM" id="MobiDB-lite"/>
    </source>
</evidence>
<evidence type="ECO:0008006" key="9">
    <source>
        <dbReference type="Google" id="ProtNLM"/>
    </source>
</evidence>
<dbReference type="GO" id="GO:0005730">
    <property type="term" value="C:nucleolus"/>
    <property type="evidence" value="ECO:0007669"/>
    <property type="project" value="UniProtKB-SubCell"/>
</dbReference>
<keyword evidence="3" id="KW-0240">DNA-directed RNA polymerase</keyword>
<accession>A0A232LN51</accession>
<dbReference type="InterPro" id="IPR009668">
    <property type="entry name" value="RNA_pol-assoc_fac_A49-like"/>
</dbReference>
<dbReference type="AlphaFoldDB" id="A0A232LN51"/>
<evidence type="ECO:0000256" key="2">
    <source>
        <dbReference type="ARBA" id="ARBA00009430"/>
    </source>
</evidence>
<sequence>MSSKSSEKKRKRNHDSQEPPSKKPALDSQDKPAGKPIRMVKDDNELAPVLVTMNSQRSPRGLHLRPYLKPRHRPPIQPVDRNKGILSSELLLQSSEHAKLDFIGRESYDDSDTQMKHYVAILDPQRKTWEFVEVRKMILRVNLRKQAKEEGTSARGTLREQKMALIDAFGTKQSRRAAQSMTENSVLTNTPSGRPDAVEAAIIASIPAEDLAAASKSSATIETELRATKPIPPANMLATHPSDVYPIDTLVPNGLTTLHQLPVKEWKDTVVADLAILTASRYVSRRVEAIAKWGTMNQLQILRYILILIEFSRCLKRTSLKDTKSLGPDSKKLPLRSELRTILSGQTSRGSAEIPSWANTLLPESVIDAIRGKFAPHGAYMSKTDITLLHTTICALSLHIPPMSSRDGSTITRGSNSPIELATDTADLRDDLLVQDSTIVQYFRELGCRVNKPREAEFAVWGIRGGKVEAAARRIARLSLPLEFPKSRHGGTGARRRR</sequence>
<proteinExistence type="inferred from homology"/>
<keyword evidence="5" id="KW-0539">Nucleus</keyword>
<evidence type="ECO:0000313" key="7">
    <source>
        <dbReference type="EMBL" id="OXV05590.1"/>
    </source>
</evidence>
<dbReference type="GO" id="GO:0006351">
    <property type="term" value="P:DNA-templated transcription"/>
    <property type="evidence" value="ECO:0007669"/>
    <property type="project" value="InterPro"/>
</dbReference>
<dbReference type="OrthoDB" id="532500at2759"/>
<dbReference type="EMBL" id="NPHW01006719">
    <property type="protein sequence ID" value="OXV05590.1"/>
    <property type="molecule type" value="Genomic_DNA"/>
</dbReference>
<organism evidence="7 8">
    <name type="scientific">Elaphomyces granulatus</name>
    <dbReference type="NCBI Taxonomy" id="519963"/>
    <lineage>
        <taxon>Eukaryota</taxon>
        <taxon>Fungi</taxon>
        <taxon>Dikarya</taxon>
        <taxon>Ascomycota</taxon>
        <taxon>Pezizomycotina</taxon>
        <taxon>Eurotiomycetes</taxon>
        <taxon>Eurotiomycetidae</taxon>
        <taxon>Eurotiales</taxon>
        <taxon>Elaphomycetaceae</taxon>
        <taxon>Elaphomyces</taxon>
    </lineage>
</organism>
<protein>
    <recommendedName>
        <fullName evidence="9">RNA polymerase I associated factor, A49-like protein</fullName>
    </recommendedName>
</protein>
<keyword evidence="8" id="KW-1185">Reference proteome</keyword>
<reference evidence="7 8" key="1">
    <citation type="journal article" date="2015" name="Environ. Microbiol.">
        <title>Metagenome sequence of Elaphomyces granulatus from sporocarp tissue reveals Ascomycota ectomycorrhizal fingerprints of genome expansion and a Proteobacteria-rich microbiome.</title>
        <authorList>
            <person name="Quandt C.A."/>
            <person name="Kohler A."/>
            <person name="Hesse C.N."/>
            <person name="Sharpton T.J."/>
            <person name="Martin F."/>
            <person name="Spatafora J.W."/>
        </authorList>
    </citation>
    <scope>NUCLEOTIDE SEQUENCE [LARGE SCALE GENOMIC DNA]</scope>
    <source>
        <strain evidence="7 8">OSC145934</strain>
    </source>
</reference>
<evidence type="ECO:0000256" key="3">
    <source>
        <dbReference type="ARBA" id="ARBA00022478"/>
    </source>
</evidence>
<dbReference type="GO" id="GO:0000428">
    <property type="term" value="C:DNA-directed RNA polymerase complex"/>
    <property type="evidence" value="ECO:0007669"/>
    <property type="project" value="UniProtKB-KW"/>
</dbReference>
<dbReference type="Proteomes" id="UP000243515">
    <property type="component" value="Unassembled WGS sequence"/>
</dbReference>
<keyword evidence="4" id="KW-0804">Transcription</keyword>
<feature type="compositionally biased region" description="Basic residues" evidence="6">
    <location>
        <begin position="60"/>
        <end position="74"/>
    </location>
</feature>